<keyword evidence="15" id="KW-1185">Reference proteome</keyword>
<comment type="cofactor">
    <cofactor evidence="12">
        <name>Mg(2+)</name>
        <dbReference type="ChEBI" id="CHEBI:18420"/>
    </cofactor>
    <text evidence="12">Requires a divalent cation, most likely magnesium in vivo, as an electrophilic catalyst to aid phosphoryl group transfer. It is the chelate of the metal and the nucleotide that is the actual substrate.</text>
</comment>
<reference evidence="14 15" key="1">
    <citation type="journal article" date="2016" name="Int. J. Syst. Evol. Microbiol.">
        <title>Labrenzia salina sp. nov., isolated from the rhizosphere of the halophyte Arthrocnemum macrostachyum.</title>
        <authorList>
            <person name="Camacho M."/>
            <person name="Redondo-Gomez S."/>
            <person name="Rodriguez-Llorente I."/>
            <person name="Rohde M."/>
            <person name="Sproer C."/>
            <person name="Schumann P."/>
            <person name="Klenk H.P."/>
            <person name="Montero-Calasanz M.D.C."/>
        </authorList>
    </citation>
    <scope>NUCLEOTIDE SEQUENCE [LARGE SCALE GENOMIC DNA]</scope>
    <source>
        <strain evidence="14 15">DSM 29163</strain>
    </source>
</reference>
<gene>
    <name evidence="12" type="primary">rbsK</name>
    <name evidence="14" type="ORF">ON753_17530</name>
</gene>
<feature type="binding site" evidence="12">
    <location>
        <position position="284"/>
    </location>
    <ligand>
        <name>K(+)</name>
        <dbReference type="ChEBI" id="CHEBI:29103"/>
    </ligand>
</feature>
<comment type="similarity">
    <text evidence="1">Belongs to the carbohydrate kinase pfkB family.</text>
</comment>
<dbReference type="Proteomes" id="UP001300261">
    <property type="component" value="Unassembled WGS sequence"/>
</dbReference>
<evidence type="ECO:0000313" key="15">
    <source>
        <dbReference type="Proteomes" id="UP001300261"/>
    </source>
</evidence>
<evidence type="ECO:0000256" key="10">
    <source>
        <dbReference type="ARBA" id="ARBA00022958"/>
    </source>
</evidence>
<organism evidence="14 15">
    <name type="scientific">Roseibium salinum</name>
    <dbReference type="NCBI Taxonomy" id="1604349"/>
    <lineage>
        <taxon>Bacteria</taxon>
        <taxon>Pseudomonadati</taxon>
        <taxon>Pseudomonadota</taxon>
        <taxon>Alphaproteobacteria</taxon>
        <taxon>Hyphomicrobiales</taxon>
        <taxon>Stappiaceae</taxon>
        <taxon>Roseibium</taxon>
    </lineage>
</organism>
<comment type="pathway">
    <text evidence="12">Carbohydrate metabolism; D-ribose degradation; D-ribose 5-phosphate from beta-D-ribopyranose: step 2/2.</text>
</comment>
<feature type="binding site" evidence="12">
    <location>
        <position position="179"/>
    </location>
    <ligand>
        <name>ATP</name>
        <dbReference type="ChEBI" id="CHEBI:30616"/>
    </ligand>
</feature>
<feature type="binding site" evidence="12">
    <location>
        <begin position="213"/>
        <end position="218"/>
    </location>
    <ligand>
        <name>ATP</name>
        <dbReference type="ChEBI" id="CHEBI:30616"/>
    </ligand>
</feature>
<dbReference type="HAMAP" id="MF_01987">
    <property type="entry name" value="Ribokinase"/>
    <property type="match status" value="1"/>
</dbReference>
<evidence type="ECO:0000256" key="1">
    <source>
        <dbReference type="ARBA" id="ARBA00005380"/>
    </source>
</evidence>
<feature type="binding site" evidence="12">
    <location>
        <begin position="244"/>
        <end position="245"/>
    </location>
    <ligand>
        <name>ATP</name>
        <dbReference type="ChEBI" id="CHEBI:30616"/>
    </ligand>
</feature>
<comment type="activity regulation">
    <text evidence="12">Activated by a monovalent cation that binds near, but not in, the active site. The most likely occupant of the site in vivo is potassium. Ion binding induces a conformational change that may alter substrate affinity.</text>
</comment>
<comment type="similarity">
    <text evidence="12">Belongs to the carbohydrate kinase PfkB family. Ribokinase subfamily.</text>
</comment>
<feature type="binding site" evidence="12">
    <location>
        <position position="280"/>
    </location>
    <ligand>
        <name>K(+)</name>
        <dbReference type="ChEBI" id="CHEBI:29103"/>
    </ligand>
</feature>
<comment type="catalytic activity">
    <reaction evidence="12">
        <text>D-ribose + ATP = D-ribose 5-phosphate + ADP + H(+)</text>
        <dbReference type="Rhea" id="RHEA:13697"/>
        <dbReference type="ChEBI" id="CHEBI:15378"/>
        <dbReference type="ChEBI" id="CHEBI:30616"/>
        <dbReference type="ChEBI" id="CHEBI:47013"/>
        <dbReference type="ChEBI" id="CHEBI:78346"/>
        <dbReference type="ChEBI" id="CHEBI:456216"/>
        <dbReference type="EC" id="2.7.1.15"/>
    </reaction>
</comment>
<feature type="binding site" evidence="12">
    <location>
        <position position="134"/>
    </location>
    <ligand>
        <name>substrate</name>
    </ligand>
</feature>
<feature type="active site" description="Proton acceptor" evidence="12">
    <location>
        <position position="245"/>
    </location>
</feature>
<keyword evidence="5 12" id="KW-0479">Metal-binding</keyword>
<comment type="caution">
    <text evidence="12">Lacks conserved residue(s) required for the propagation of feature annotation.</text>
</comment>
<comment type="function">
    <text evidence="12">Catalyzes the phosphorylation of ribose at O-5 in a reaction requiring ATP and magnesium. The resulting D-ribose-5-phosphate can then be used either for sythesis of nucleotides, histidine, and tryptophan, or as a component of the pentose phosphate pathway.</text>
</comment>
<sequence>MITVFGSINLDLVVAVPRLPKAGETISGPDHQTFAGGKGANQAVAARRAGATVRMIGAVGRDAFAELALVNMRDAGVDLSGVKALDGTTGLAFIGIDPAGENQIIVASGTNARVEADWLAGGLGPQDLLMLQGETPFAEVERAMDLARQCGASVFWNPAPVPREDAAACLEAVGTLVVNESEAAELAGRIGMPGEPEAFLDHMATSFRAVVVTLGASGVVAGKGEDRFRFGSPKIEAVDTTGAGDAFCGALAAALDLRLPFERAVREGVAAGALACTVTGAQSSAPLKADIRRLADQIV</sequence>
<dbReference type="EC" id="2.7.1.15" evidence="2 12"/>
<evidence type="ECO:0000256" key="12">
    <source>
        <dbReference type="HAMAP-Rule" id="MF_01987"/>
    </source>
</evidence>
<dbReference type="PRINTS" id="PR00990">
    <property type="entry name" value="RIBOKINASE"/>
</dbReference>
<keyword evidence="11 12" id="KW-0119">Carbohydrate metabolism</keyword>
<accession>A0ABT3R4M3</accession>
<keyword evidence="10 12" id="KW-0630">Potassium</keyword>
<evidence type="ECO:0000256" key="3">
    <source>
        <dbReference type="ARBA" id="ARBA00016943"/>
    </source>
</evidence>
<evidence type="ECO:0000256" key="11">
    <source>
        <dbReference type="ARBA" id="ARBA00023277"/>
    </source>
</evidence>
<dbReference type="Pfam" id="PF00294">
    <property type="entry name" value="PfkB"/>
    <property type="match status" value="1"/>
</dbReference>
<evidence type="ECO:0000256" key="5">
    <source>
        <dbReference type="ARBA" id="ARBA00022723"/>
    </source>
</evidence>
<proteinExistence type="inferred from homology"/>
<feature type="domain" description="Carbohydrate kinase PfkB" evidence="13">
    <location>
        <begin position="2"/>
        <end position="286"/>
    </location>
</feature>
<name>A0ABT3R4M3_9HYPH</name>
<dbReference type="PANTHER" id="PTHR10584">
    <property type="entry name" value="SUGAR KINASE"/>
    <property type="match status" value="1"/>
</dbReference>
<comment type="caution">
    <text evidence="14">The sequence shown here is derived from an EMBL/GenBank/DDBJ whole genome shotgun (WGS) entry which is preliminary data.</text>
</comment>
<keyword evidence="7 12" id="KW-0418">Kinase</keyword>
<protein>
    <recommendedName>
        <fullName evidence="3 12">Ribokinase</fullName>
        <shortName evidence="12">RK</shortName>
        <ecNumber evidence="2 12">2.7.1.15</ecNumber>
    </recommendedName>
</protein>
<evidence type="ECO:0000256" key="6">
    <source>
        <dbReference type="ARBA" id="ARBA00022741"/>
    </source>
</evidence>
<dbReference type="InterPro" id="IPR029056">
    <property type="entry name" value="Ribokinase-like"/>
</dbReference>
<evidence type="ECO:0000313" key="14">
    <source>
        <dbReference type="EMBL" id="MCX2724155.1"/>
    </source>
</evidence>
<feature type="binding site" evidence="12">
    <location>
        <position position="275"/>
    </location>
    <ligand>
        <name>K(+)</name>
        <dbReference type="ChEBI" id="CHEBI:29103"/>
    </ligand>
</feature>
<evidence type="ECO:0000256" key="4">
    <source>
        <dbReference type="ARBA" id="ARBA00022679"/>
    </source>
</evidence>
<keyword evidence="12" id="KW-0963">Cytoplasm</keyword>
<dbReference type="InterPro" id="IPR011611">
    <property type="entry name" value="PfkB_dom"/>
</dbReference>
<feature type="binding site" evidence="12">
    <location>
        <begin position="9"/>
        <end position="11"/>
    </location>
    <ligand>
        <name>substrate</name>
    </ligand>
</feature>
<keyword evidence="9 12" id="KW-0460">Magnesium</keyword>
<dbReference type="InterPro" id="IPR002139">
    <property type="entry name" value="Ribo/fructo_kinase"/>
</dbReference>
<feature type="binding site" evidence="12">
    <location>
        <position position="245"/>
    </location>
    <ligand>
        <name>substrate</name>
    </ligand>
</feature>
<comment type="subcellular location">
    <subcellularLocation>
        <location evidence="12">Cytoplasm</location>
    </subcellularLocation>
</comment>
<dbReference type="InterPro" id="IPR011877">
    <property type="entry name" value="Ribokinase"/>
</dbReference>
<dbReference type="RefSeq" id="WP_265963941.1">
    <property type="nucleotide sequence ID" value="NZ_JAPEVI010000003.1"/>
</dbReference>
<comment type="subunit">
    <text evidence="12">Homodimer.</text>
</comment>
<feature type="binding site" evidence="12">
    <location>
        <position position="241"/>
    </location>
    <ligand>
        <name>K(+)</name>
        <dbReference type="ChEBI" id="CHEBI:29103"/>
    </ligand>
</feature>
<evidence type="ECO:0000256" key="8">
    <source>
        <dbReference type="ARBA" id="ARBA00022840"/>
    </source>
</evidence>
<feature type="binding site" evidence="12">
    <location>
        <position position="239"/>
    </location>
    <ligand>
        <name>K(+)</name>
        <dbReference type="ChEBI" id="CHEBI:29103"/>
    </ligand>
</feature>
<evidence type="ECO:0000256" key="7">
    <source>
        <dbReference type="ARBA" id="ARBA00022777"/>
    </source>
</evidence>
<evidence type="ECO:0000259" key="13">
    <source>
        <dbReference type="Pfam" id="PF00294"/>
    </source>
</evidence>
<dbReference type="CDD" id="cd01174">
    <property type="entry name" value="ribokinase"/>
    <property type="match status" value="1"/>
</dbReference>
<dbReference type="InterPro" id="IPR002173">
    <property type="entry name" value="Carboh/pur_kinase_PfkB_CS"/>
</dbReference>
<dbReference type="PROSITE" id="PS00584">
    <property type="entry name" value="PFKB_KINASES_2"/>
    <property type="match status" value="1"/>
</dbReference>
<keyword evidence="4 12" id="KW-0808">Transferase</keyword>
<keyword evidence="8 12" id="KW-0067">ATP-binding</keyword>
<evidence type="ECO:0000256" key="9">
    <source>
        <dbReference type="ARBA" id="ARBA00022842"/>
    </source>
</evidence>
<dbReference type="PANTHER" id="PTHR10584:SF166">
    <property type="entry name" value="RIBOKINASE"/>
    <property type="match status" value="1"/>
</dbReference>
<dbReference type="SUPFAM" id="SSF53613">
    <property type="entry name" value="Ribokinase-like"/>
    <property type="match status" value="1"/>
</dbReference>
<dbReference type="EMBL" id="JAPEVI010000003">
    <property type="protein sequence ID" value="MCX2724155.1"/>
    <property type="molecule type" value="Genomic_DNA"/>
</dbReference>
<feature type="binding site" evidence="12">
    <location>
        <position position="278"/>
    </location>
    <ligand>
        <name>K(+)</name>
        <dbReference type="ChEBI" id="CHEBI:29103"/>
    </ligand>
</feature>
<feature type="binding site" evidence="12">
    <location>
        <begin position="37"/>
        <end position="41"/>
    </location>
    <ligand>
        <name>substrate</name>
    </ligand>
</feature>
<dbReference type="Gene3D" id="3.40.1190.20">
    <property type="match status" value="1"/>
</dbReference>
<keyword evidence="6 12" id="KW-0547">Nucleotide-binding</keyword>
<evidence type="ECO:0000256" key="2">
    <source>
        <dbReference type="ARBA" id="ARBA00012035"/>
    </source>
</evidence>